<feature type="compositionally biased region" description="Polar residues" evidence="1">
    <location>
        <begin position="636"/>
        <end position="648"/>
    </location>
</feature>
<feature type="compositionally biased region" description="Polar residues" evidence="1">
    <location>
        <begin position="339"/>
        <end position="350"/>
    </location>
</feature>
<sequence length="781" mass="83556">MSDDEGRLLIDDIQDGSGSMDHDFSSSVLVDVKSAQGDAENTSINKLSTPLTVPVFGQPQVTSSGDMHYHGGTTGAQRMESSSFPFTASLTKLHGEQETSSTLSNSPLKHKKRLQHEANPSVFAPRSDNHSLVSTPRSSTSTHESSGVQGDHSANGKRQKKYKANGMTKGRGDGLPPRKRKDSSFDEQNLPESDSDETVTKKPKPQSRDRGTCVHSRAVQSDSDASFFDLEIGSTRLVEMTVVCKMENNELYVTVKWKDQEMSGVLTDGRSPAYNPYMKKRQAIINSSSTSSSNSASGDANERASNSGASTPSKSRQQPATPRDAKKRSLPSDAKRKLSCSTTRPGSSAEPQDDDEELDVESTVGGSSSNMDAFKLFEVPGRKSMHVCPFEGCQYRYARGEEMEYHKATAHAKRAVMYEAICCQTDISAFRRRSVQTDVEGLVPEVPPCPSTAEGSVKQEKPASTSSGTETKVEDPQPSKSPAGYSDISDDGVAPQLQKEEPTNDVRAPLLISTALPTSSASGPANILTSPEFASSPREREPVPESLPSTPQQPKVSRPSSMPVAPATPTALQSSFQPVSAERNRGTVNGTGVSPVVNSVGTPTSVSAISATARLPVTPAPTGMYMSSFAHQMMSPFTPTQLGATPTANPAPSPQQQPLNKLPQSHMKPSDDVTPSSGVLSAGKTMQSPAAQNMQRQFGLQMMQSGTGQHQAAMMQAAAAQAQMAQMHHLYMQQMAAGARGAQFPMAGTSAGAHEMAQLVALQALQQQQQQSHFANMFQQK</sequence>
<proteinExistence type="predicted"/>
<feature type="compositionally biased region" description="Polar residues" evidence="1">
    <location>
        <begin position="303"/>
        <end position="320"/>
    </location>
</feature>
<accession>A0ABR1C3R5</accession>
<feature type="region of interest" description="Disordered" evidence="1">
    <location>
        <begin position="636"/>
        <end position="692"/>
    </location>
</feature>
<feature type="region of interest" description="Disordered" evidence="1">
    <location>
        <begin position="1"/>
        <end position="22"/>
    </location>
</feature>
<organism evidence="2 3">
    <name type="scientific">Necator americanus</name>
    <name type="common">Human hookworm</name>
    <dbReference type="NCBI Taxonomy" id="51031"/>
    <lineage>
        <taxon>Eukaryota</taxon>
        <taxon>Metazoa</taxon>
        <taxon>Ecdysozoa</taxon>
        <taxon>Nematoda</taxon>
        <taxon>Chromadorea</taxon>
        <taxon>Rhabditida</taxon>
        <taxon>Rhabditina</taxon>
        <taxon>Rhabditomorpha</taxon>
        <taxon>Strongyloidea</taxon>
        <taxon>Ancylostomatidae</taxon>
        <taxon>Bunostominae</taxon>
        <taxon>Necator</taxon>
    </lineage>
</organism>
<dbReference type="EMBL" id="JAVFWL010000001">
    <property type="protein sequence ID" value="KAK6731921.1"/>
    <property type="molecule type" value="Genomic_DNA"/>
</dbReference>
<feature type="compositionally biased region" description="Acidic residues" evidence="1">
    <location>
        <begin position="351"/>
        <end position="360"/>
    </location>
</feature>
<feature type="compositionally biased region" description="Low complexity" evidence="1">
    <location>
        <begin position="285"/>
        <end position="297"/>
    </location>
</feature>
<comment type="caution">
    <text evidence="2">The sequence shown here is derived from an EMBL/GenBank/DDBJ whole genome shotgun (WGS) entry which is preliminary data.</text>
</comment>
<feature type="compositionally biased region" description="Polar residues" evidence="1">
    <location>
        <begin position="98"/>
        <end position="107"/>
    </location>
</feature>
<name>A0ABR1C3R5_NECAM</name>
<keyword evidence="3" id="KW-1185">Reference proteome</keyword>
<feature type="compositionally biased region" description="Polar residues" evidence="1">
    <location>
        <begin position="515"/>
        <end position="533"/>
    </location>
</feature>
<evidence type="ECO:0008006" key="4">
    <source>
        <dbReference type="Google" id="ProtNLM"/>
    </source>
</evidence>
<feature type="compositionally biased region" description="Polar residues" evidence="1">
    <location>
        <begin position="130"/>
        <end position="148"/>
    </location>
</feature>
<dbReference type="Proteomes" id="UP001303046">
    <property type="component" value="Unassembled WGS sequence"/>
</dbReference>
<feature type="compositionally biased region" description="Polar residues" evidence="1">
    <location>
        <begin position="75"/>
        <end position="90"/>
    </location>
</feature>
<feature type="region of interest" description="Disordered" evidence="1">
    <location>
        <begin position="285"/>
        <end position="370"/>
    </location>
</feature>
<feature type="compositionally biased region" description="Basic and acidic residues" evidence="1">
    <location>
        <begin position="1"/>
        <end position="10"/>
    </location>
</feature>
<feature type="region of interest" description="Disordered" evidence="1">
    <location>
        <begin position="441"/>
        <end position="595"/>
    </location>
</feature>
<evidence type="ECO:0000256" key="1">
    <source>
        <dbReference type="SAM" id="MobiDB-lite"/>
    </source>
</evidence>
<feature type="compositionally biased region" description="Polar residues" evidence="1">
    <location>
        <begin position="547"/>
        <end position="560"/>
    </location>
</feature>
<feature type="region of interest" description="Disordered" evidence="1">
    <location>
        <begin position="57"/>
        <end position="220"/>
    </location>
</feature>
<evidence type="ECO:0000313" key="2">
    <source>
        <dbReference type="EMBL" id="KAK6731921.1"/>
    </source>
</evidence>
<gene>
    <name evidence="2" type="primary">Necator_chrI.g4153</name>
    <name evidence="2" type="ORF">RB195_008024</name>
</gene>
<feature type="compositionally biased region" description="Polar residues" evidence="1">
    <location>
        <begin position="673"/>
        <end position="692"/>
    </location>
</feature>
<protein>
    <recommendedName>
        <fullName evidence="4">C2H2-type domain-containing protein</fullName>
    </recommendedName>
</protein>
<feature type="compositionally biased region" description="Polar residues" evidence="1">
    <location>
        <begin position="586"/>
        <end position="595"/>
    </location>
</feature>
<evidence type="ECO:0000313" key="3">
    <source>
        <dbReference type="Proteomes" id="UP001303046"/>
    </source>
</evidence>
<reference evidence="2 3" key="1">
    <citation type="submission" date="2023-08" db="EMBL/GenBank/DDBJ databases">
        <title>A Necator americanus chromosomal reference genome.</title>
        <authorList>
            <person name="Ilik V."/>
            <person name="Petrzelkova K.J."/>
            <person name="Pardy F."/>
            <person name="Fuh T."/>
            <person name="Niatou-Singa F.S."/>
            <person name="Gouil Q."/>
            <person name="Baker L."/>
            <person name="Ritchie M.E."/>
            <person name="Jex A.R."/>
            <person name="Gazzola D."/>
            <person name="Li H."/>
            <person name="Toshio Fujiwara R."/>
            <person name="Zhan B."/>
            <person name="Aroian R.V."/>
            <person name="Pafco B."/>
            <person name="Schwarz E.M."/>
        </authorList>
    </citation>
    <scope>NUCLEOTIDE SEQUENCE [LARGE SCALE GENOMIC DNA]</scope>
    <source>
        <strain evidence="2 3">Aroian</strain>
        <tissue evidence="2">Whole animal</tissue>
    </source>
</reference>